<gene>
    <name evidence="2" type="ORF">VCUG_01557</name>
</gene>
<dbReference type="SUPFAM" id="SSF160443">
    <property type="entry name" value="SMR domain-like"/>
    <property type="match status" value="1"/>
</dbReference>
<evidence type="ECO:0008006" key="4">
    <source>
        <dbReference type="Google" id="ProtNLM"/>
    </source>
</evidence>
<dbReference type="OrthoDB" id="3231855at2759"/>
<dbReference type="EMBL" id="GL877428">
    <property type="protein sequence ID" value="ELA46938.1"/>
    <property type="molecule type" value="Genomic_DNA"/>
</dbReference>
<evidence type="ECO:0000256" key="1">
    <source>
        <dbReference type="SAM" id="MobiDB-lite"/>
    </source>
</evidence>
<dbReference type="Proteomes" id="UP000011081">
    <property type="component" value="Unassembled WGS sequence"/>
</dbReference>
<dbReference type="HOGENOM" id="CLU_802145_0_0_1"/>
<proteinExistence type="predicted"/>
<evidence type="ECO:0000313" key="3">
    <source>
        <dbReference type="Proteomes" id="UP000011081"/>
    </source>
</evidence>
<dbReference type="GeneID" id="19879433"/>
<reference evidence="3" key="1">
    <citation type="submission" date="2011-03" db="EMBL/GenBank/DDBJ databases">
        <title>The genome sequence of Vavraia culicis strain floridensis.</title>
        <authorList>
            <consortium name="The Broad Institute Genome Sequencing Platform"/>
            <person name="Cuomo C."/>
            <person name="Becnel J."/>
            <person name="Sanscrainte N."/>
            <person name="Young S.K."/>
            <person name="Zeng Q."/>
            <person name="Gargeya S."/>
            <person name="Fitzgerald M."/>
            <person name="Haas B."/>
            <person name="Abouelleil A."/>
            <person name="Alvarado L."/>
            <person name="Arachchi H.M."/>
            <person name="Berlin A."/>
            <person name="Chapman S.B."/>
            <person name="Gearin G."/>
            <person name="Goldberg J."/>
            <person name="Griggs A."/>
            <person name="Gujja S."/>
            <person name="Hansen M."/>
            <person name="Heiman D."/>
            <person name="Howarth C."/>
            <person name="Larimer J."/>
            <person name="Lui A."/>
            <person name="MacDonald P.J.P."/>
            <person name="McCowen C."/>
            <person name="Montmayeur A."/>
            <person name="Murphy C."/>
            <person name="Neiman D."/>
            <person name="Pearson M."/>
            <person name="Priest M."/>
            <person name="Roberts A."/>
            <person name="Saif S."/>
            <person name="Shea T."/>
            <person name="Sisk P."/>
            <person name="Stolte C."/>
            <person name="Sykes S."/>
            <person name="Wortman J."/>
            <person name="Nusbaum C."/>
            <person name="Birren B."/>
        </authorList>
    </citation>
    <scope>NUCLEOTIDE SEQUENCE [LARGE SCALE GENOMIC DNA]</scope>
    <source>
        <strain evidence="3">floridensis</strain>
    </source>
</reference>
<dbReference type="OMA" id="VESEGAW"/>
<name>L2GUH9_VAVCU</name>
<keyword evidence="3" id="KW-1185">Reference proteome</keyword>
<evidence type="ECO:0000313" key="2">
    <source>
        <dbReference type="EMBL" id="ELA46938.1"/>
    </source>
</evidence>
<protein>
    <recommendedName>
        <fullName evidence="4">Smr domain-containing protein</fullName>
    </recommendedName>
</protein>
<dbReference type="RefSeq" id="XP_008074575.1">
    <property type="nucleotide sequence ID" value="XM_008076384.1"/>
</dbReference>
<dbReference type="InParanoid" id="L2GUH9"/>
<dbReference type="AlphaFoldDB" id="L2GUH9"/>
<dbReference type="VEuPathDB" id="MicrosporidiaDB:VCUG_01557"/>
<dbReference type="InterPro" id="IPR036063">
    <property type="entry name" value="Smr_dom_sf"/>
</dbReference>
<organism evidence="2 3">
    <name type="scientific">Vavraia culicis (isolate floridensis)</name>
    <name type="common">Microsporidian parasite</name>
    <dbReference type="NCBI Taxonomy" id="948595"/>
    <lineage>
        <taxon>Eukaryota</taxon>
        <taxon>Fungi</taxon>
        <taxon>Fungi incertae sedis</taxon>
        <taxon>Microsporidia</taxon>
        <taxon>Pleistophoridae</taxon>
        <taxon>Vavraia</taxon>
    </lineage>
</organism>
<dbReference type="Gene3D" id="3.30.1370.110">
    <property type="match status" value="1"/>
</dbReference>
<sequence length="346" mass="39307">MKGFESRIKTLEECMREVEERQRSVFRNGNDDGGADHKNESGMDCGSRTGCKRNDLECNNHSSATPAPADVASYNTFNNITSSNAQLLTNLSILFPNKDRHAIANVISTHDTFDAMINTLSRDSTVKLTCKDVCDDLIQQDIQRKMCWTIAKECSGGKRGEANYSGVLGHAGSTDGAKNGVLNYPEVFNAATPVNLRDKTDPHSTSEQRVEQLRSLAQHYRTLYTSTKQLSVTHKRNKPLNNYYVDKAEQYKQNSEHVNRQAVIQLMKDKISDNRIDLHGLYVWEGLMVLSDYVRTYKFKRFYVCVGRKEKSLRMRPEVMEYLAREGFAVESEGAWLRVTKERHGS</sequence>
<accession>L2GUH9</accession>
<feature type="region of interest" description="Disordered" evidence="1">
    <location>
        <begin position="22"/>
        <end position="44"/>
    </location>
</feature>